<keyword evidence="11" id="KW-1185">Reference proteome</keyword>
<dbReference type="GO" id="GO:0003677">
    <property type="term" value="F:DNA binding"/>
    <property type="evidence" value="ECO:0007669"/>
    <property type="project" value="UniProtKB-KW"/>
</dbReference>
<comment type="function">
    <text evidence="5">May play the central regulatory role in sporulation. It may be an element of the effector pathway responsible for the activation of sporulation genes in response to nutritional stress. Spo0A may act in concert with spo0H (a sigma factor) to control the expression of some genes that are critical to the sporulation process.</text>
</comment>
<dbReference type="InterPro" id="IPR007492">
    <property type="entry name" value="LytTR_DNA-bd_dom"/>
</dbReference>
<dbReference type="SMART" id="SM00448">
    <property type="entry name" value="REC"/>
    <property type="match status" value="1"/>
</dbReference>
<keyword evidence="10" id="KW-0238">DNA-binding</keyword>
<dbReference type="AlphaFoldDB" id="A0A1G9LEQ5"/>
<dbReference type="PANTHER" id="PTHR37299:SF3">
    <property type="entry name" value="STAGE 0 SPORULATION PROTEIN A HOMOLOG"/>
    <property type="match status" value="1"/>
</dbReference>
<dbReference type="PANTHER" id="PTHR37299">
    <property type="entry name" value="TRANSCRIPTIONAL REGULATOR-RELATED"/>
    <property type="match status" value="1"/>
</dbReference>
<evidence type="ECO:0000259" key="8">
    <source>
        <dbReference type="PROSITE" id="PS50110"/>
    </source>
</evidence>
<dbReference type="RefSeq" id="WP_092724674.1">
    <property type="nucleotide sequence ID" value="NZ_FNGW01000002.1"/>
</dbReference>
<evidence type="ECO:0000313" key="10">
    <source>
        <dbReference type="EMBL" id="SDL60364.1"/>
    </source>
</evidence>
<dbReference type="InterPro" id="IPR046947">
    <property type="entry name" value="LytR-like"/>
</dbReference>
<accession>A0A1G9LEQ5</accession>
<dbReference type="Gene3D" id="2.40.50.1020">
    <property type="entry name" value="LytTr DNA-binding domain"/>
    <property type="match status" value="1"/>
</dbReference>
<keyword evidence="3" id="KW-0902">Two-component regulatory system</keyword>
<evidence type="ECO:0000256" key="5">
    <source>
        <dbReference type="ARBA" id="ARBA00024867"/>
    </source>
</evidence>
<dbReference type="Proteomes" id="UP000199068">
    <property type="component" value="Unassembled WGS sequence"/>
</dbReference>
<dbReference type="Pfam" id="PF04397">
    <property type="entry name" value="LytTR"/>
    <property type="match status" value="1"/>
</dbReference>
<dbReference type="GO" id="GO:0000156">
    <property type="term" value="F:phosphorelay response regulator activity"/>
    <property type="evidence" value="ECO:0007669"/>
    <property type="project" value="InterPro"/>
</dbReference>
<dbReference type="PROSITE" id="PS50930">
    <property type="entry name" value="HTH_LYTTR"/>
    <property type="match status" value="1"/>
</dbReference>
<evidence type="ECO:0000256" key="3">
    <source>
        <dbReference type="ARBA" id="ARBA00023012"/>
    </source>
</evidence>
<proteinExistence type="predicted"/>
<dbReference type="Gene3D" id="3.40.50.2300">
    <property type="match status" value="1"/>
</dbReference>
<evidence type="ECO:0000256" key="2">
    <source>
        <dbReference type="ARBA" id="ARBA00022490"/>
    </source>
</evidence>
<dbReference type="InterPro" id="IPR011006">
    <property type="entry name" value="CheY-like_superfamily"/>
</dbReference>
<feature type="domain" description="Response regulatory" evidence="8">
    <location>
        <begin position="3"/>
        <end position="117"/>
    </location>
</feature>
<evidence type="ECO:0000256" key="4">
    <source>
        <dbReference type="ARBA" id="ARBA00023159"/>
    </source>
</evidence>
<reference evidence="10 11" key="1">
    <citation type="submission" date="2016-10" db="EMBL/GenBank/DDBJ databases">
        <authorList>
            <person name="de Groot N.N."/>
        </authorList>
    </citation>
    <scope>NUCLEOTIDE SEQUENCE [LARGE SCALE GENOMIC DNA]</scope>
    <source>
        <strain evidence="10 11">DSM 797</strain>
    </source>
</reference>
<evidence type="ECO:0000256" key="7">
    <source>
        <dbReference type="PROSITE-ProRule" id="PRU00169"/>
    </source>
</evidence>
<dbReference type="Pfam" id="PF00072">
    <property type="entry name" value="Response_reg"/>
    <property type="match status" value="1"/>
</dbReference>
<dbReference type="PROSITE" id="PS50110">
    <property type="entry name" value="RESPONSE_REGULATORY"/>
    <property type="match status" value="1"/>
</dbReference>
<dbReference type="SUPFAM" id="SSF52172">
    <property type="entry name" value="CheY-like"/>
    <property type="match status" value="1"/>
</dbReference>
<feature type="modified residue" description="4-aspartylphosphate" evidence="7">
    <location>
        <position position="54"/>
    </location>
</feature>
<evidence type="ECO:0000313" key="11">
    <source>
        <dbReference type="Proteomes" id="UP000199068"/>
    </source>
</evidence>
<evidence type="ECO:0000259" key="9">
    <source>
        <dbReference type="PROSITE" id="PS50930"/>
    </source>
</evidence>
<keyword evidence="2" id="KW-0963">Cytoplasm</keyword>
<keyword evidence="4" id="KW-0010">Activator</keyword>
<name>A0A1G9LEQ5_9FIRM</name>
<organism evidence="10 11">
    <name type="scientific">Romboutsia lituseburensis DSM 797</name>
    <dbReference type="NCBI Taxonomy" id="1121325"/>
    <lineage>
        <taxon>Bacteria</taxon>
        <taxon>Bacillati</taxon>
        <taxon>Bacillota</taxon>
        <taxon>Clostridia</taxon>
        <taxon>Peptostreptococcales</taxon>
        <taxon>Peptostreptococcaceae</taxon>
        <taxon>Romboutsia</taxon>
    </lineage>
</organism>
<dbReference type="SMART" id="SM00850">
    <property type="entry name" value="LytTR"/>
    <property type="match status" value="1"/>
</dbReference>
<evidence type="ECO:0000256" key="1">
    <source>
        <dbReference type="ARBA" id="ARBA00018672"/>
    </source>
</evidence>
<sequence length="245" mass="28862">MIKVLVCDDDKIVRDDIEKTIKDCGFVDYVKKVNNGLEAIEFIKNDKIDLLIIDIDMPYKNGIECAKEISCIDKDVHIIFVTGFADYSLESFKVHPVDFIVKPFTKEKILDSLNIAIDHINSHKLAKKNFIEDTLFIYKVRKQVHMINFDDIVMFEKNSRAVNLYTRDHDVIKFYENFEDLEKRLPPNFFGSHKSYIVNLKLIHKVIPISKSSLEIKFINFQESATLSKSLEKDFLYRFYRTKRF</sequence>
<dbReference type="STRING" id="1121325.SAMN04515677_102516"/>
<comment type="function">
    <text evidence="6">Required for high-level post-exponential phase expression of a series of secreted proteins.</text>
</comment>
<gene>
    <name evidence="10" type="ORF">SAMN04515677_102516</name>
</gene>
<keyword evidence="7" id="KW-0597">Phosphoprotein</keyword>
<feature type="domain" description="HTH LytTR-type" evidence="9">
    <location>
        <begin position="136"/>
        <end position="233"/>
    </location>
</feature>
<dbReference type="InterPro" id="IPR001789">
    <property type="entry name" value="Sig_transdc_resp-reg_receiver"/>
</dbReference>
<protein>
    <recommendedName>
        <fullName evidence="1">Stage 0 sporulation protein A homolog</fullName>
    </recommendedName>
</protein>
<evidence type="ECO:0000256" key="6">
    <source>
        <dbReference type="ARBA" id="ARBA00037164"/>
    </source>
</evidence>
<dbReference type="EMBL" id="FNGW01000002">
    <property type="protein sequence ID" value="SDL60364.1"/>
    <property type="molecule type" value="Genomic_DNA"/>
</dbReference>